<evidence type="ECO:0000313" key="2">
    <source>
        <dbReference type="EMBL" id="KAK3047874.1"/>
    </source>
</evidence>
<dbReference type="InterPro" id="IPR036047">
    <property type="entry name" value="F-box-like_dom_sf"/>
</dbReference>
<sequence>MDTPEASSTTDEQHLGQAAAGLSISATHITFGIVELFEDIITRLPPFAIWTARGTCRHWYYNITTSTVIRKAVVVSPLRNGHIWAQWMQARREGCLPRYATETDVRLHPTLEYAVDPALKSHDTSLAIPEERRFLMVEAKMVANPNATHHHSKRSVSLPSTNRPADRHQILTSSESRTSGQSPTSRGHFAINRRDSRSEADTTDGDEKEYDSANGAGAIQTSLIPRGMAVVRENLSTFESSKHLLATWPPCRAIGLRMRIDIGLGS</sequence>
<protein>
    <recommendedName>
        <fullName evidence="4">F-box domain-containing protein</fullName>
    </recommendedName>
</protein>
<reference evidence="2" key="1">
    <citation type="submission" date="2023-04" db="EMBL/GenBank/DDBJ databases">
        <title>Black Yeasts Isolated from many extreme environments.</title>
        <authorList>
            <person name="Coleine C."/>
            <person name="Stajich J.E."/>
            <person name="Selbmann L."/>
        </authorList>
    </citation>
    <scope>NUCLEOTIDE SEQUENCE</scope>
    <source>
        <strain evidence="2">CCFEE 5312</strain>
    </source>
</reference>
<gene>
    <name evidence="2" type="ORF">LTR09_010699</name>
</gene>
<proteinExistence type="predicted"/>
<evidence type="ECO:0000313" key="3">
    <source>
        <dbReference type="Proteomes" id="UP001271007"/>
    </source>
</evidence>
<dbReference type="SUPFAM" id="SSF81383">
    <property type="entry name" value="F-box domain"/>
    <property type="match status" value="1"/>
</dbReference>
<name>A0AAJ0D7A6_9PEZI</name>
<dbReference type="EMBL" id="JAWDJX010000055">
    <property type="protein sequence ID" value="KAK3047874.1"/>
    <property type="molecule type" value="Genomic_DNA"/>
</dbReference>
<feature type="compositionally biased region" description="Polar residues" evidence="1">
    <location>
        <begin position="170"/>
        <end position="185"/>
    </location>
</feature>
<accession>A0AAJ0D7A6</accession>
<evidence type="ECO:0000256" key="1">
    <source>
        <dbReference type="SAM" id="MobiDB-lite"/>
    </source>
</evidence>
<comment type="caution">
    <text evidence="2">The sequence shown here is derived from an EMBL/GenBank/DDBJ whole genome shotgun (WGS) entry which is preliminary data.</text>
</comment>
<organism evidence="2 3">
    <name type="scientific">Extremus antarcticus</name>
    <dbReference type="NCBI Taxonomy" id="702011"/>
    <lineage>
        <taxon>Eukaryota</taxon>
        <taxon>Fungi</taxon>
        <taxon>Dikarya</taxon>
        <taxon>Ascomycota</taxon>
        <taxon>Pezizomycotina</taxon>
        <taxon>Dothideomycetes</taxon>
        <taxon>Dothideomycetidae</taxon>
        <taxon>Mycosphaerellales</taxon>
        <taxon>Extremaceae</taxon>
        <taxon>Extremus</taxon>
    </lineage>
</organism>
<keyword evidence="3" id="KW-1185">Reference proteome</keyword>
<evidence type="ECO:0008006" key="4">
    <source>
        <dbReference type="Google" id="ProtNLM"/>
    </source>
</evidence>
<dbReference type="Proteomes" id="UP001271007">
    <property type="component" value="Unassembled WGS sequence"/>
</dbReference>
<dbReference type="AlphaFoldDB" id="A0AAJ0D7A6"/>
<feature type="region of interest" description="Disordered" evidence="1">
    <location>
        <begin position="145"/>
        <end position="218"/>
    </location>
</feature>